<dbReference type="EMBL" id="JAVMIP010000013">
    <property type="protein sequence ID" value="MDS3861505.1"/>
    <property type="molecule type" value="Genomic_DNA"/>
</dbReference>
<keyword evidence="1" id="KW-0175">Coiled coil</keyword>
<feature type="coiled-coil region" evidence="1">
    <location>
        <begin position="111"/>
        <end position="138"/>
    </location>
</feature>
<accession>A0AAE4FV71</accession>
<reference evidence="3" key="1">
    <citation type="submission" date="2023-07" db="EMBL/GenBank/DDBJ databases">
        <authorList>
            <person name="Luz R."/>
            <person name="Cordeiro R."/>
            <person name="Fonseca A."/>
            <person name="Goncalves V."/>
        </authorList>
    </citation>
    <scope>NUCLEOTIDE SEQUENCE [LARGE SCALE GENOMIC DNA]</scope>
    <source>
        <strain evidence="3">BACA0444</strain>
    </source>
</reference>
<sequence length="234" mass="26296">MNMSLVPLDSDQQRLEEIRQAERAISRLIQAQHVNTNQGKLVSQAKDWGWQVVKGGGKHPVKAIRPGYSPVVICGHGSSRTLKRGTALGILQALAEPIRAELNRAAQTILEQITQQKLTHQEARIATLEAELMHFQAEAETGLALAAEVEARNGILNRQMTKLLHERLELDVTKQKLMAIIQERQQIEAKFALFIADFEQLEMILDRVTLFAEALPEAYQRQLLQILHPIKPVA</sequence>
<evidence type="ECO:0000313" key="2">
    <source>
        <dbReference type="EMBL" id="MDS3861505.1"/>
    </source>
</evidence>
<evidence type="ECO:0000256" key="1">
    <source>
        <dbReference type="SAM" id="Coils"/>
    </source>
</evidence>
<dbReference type="RefSeq" id="WP_322878746.1">
    <property type="nucleotide sequence ID" value="NZ_JAVMIP010000013.1"/>
</dbReference>
<gene>
    <name evidence="2" type="ORF">RIF25_11880</name>
</gene>
<protein>
    <submittedName>
        <fullName evidence="2">Uncharacterized protein</fullName>
    </submittedName>
</protein>
<evidence type="ECO:0000313" key="3">
    <source>
        <dbReference type="Proteomes" id="UP001268256"/>
    </source>
</evidence>
<dbReference type="AlphaFoldDB" id="A0AAE4FV71"/>
<proteinExistence type="predicted"/>
<dbReference type="Proteomes" id="UP001268256">
    <property type="component" value="Unassembled WGS sequence"/>
</dbReference>
<keyword evidence="3" id="KW-1185">Reference proteome</keyword>
<organism evidence="2 3">
    <name type="scientific">Pseudocalidococcus azoricus BACA0444</name>
    <dbReference type="NCBI Taxonomy" id="2918990"/>
    <lineage>
        <taxon>Bacteria</taxon>
        <taxon>Bacillati</taxon>
        <taxon>Cyanobacteriota</taxon>
        <taxon>Cyanophyceae</taxon>
        <taxon>Acaryochloridales</taxon>
        <taxon>Thermosynechococcaceae</taxon>
        <taxon>Pseudocalidococcus</taxon>
        <taxon>Pseudocalidococcus azoricus</taxon>
    </lineage>
</organism>
<name>A0AAE4FV71_9CYAN</name>
<comment type="caution">
    <text evidence="2">The sequence shown here is derived from an EMBL/GenBank/DDBJ whole genome shotgun (WGS) entry which is preliminary data.</text>
</comment>